<dbReference type="GO" id="GO:0006811">
    <property type="term" value="P:monoatomic ion transport"/>
    <property type="evidence" value="ECO:0007669"/>
    <property type="project" value="UniProtKB-KW"/>
</dbReference>
<evidence type="ECO:0000313" key="10">
    <source>
        <dbReference type="EMBL" id="KAK2704774.1"/>
    </source>
</evidence>
<comment type="subcellular location">
    <subcellularLocation>
        <location evidence="1 8">Cell membrane</location>
        <topology evidence="1 8">Multi-pass membrane protein</topology>
    </subcellularLocation>
</comment>
<feature type="transmembrane region" description="Helical" evidence="8">
    <location>
        <begin position="619"/>
        <end position="639"/>
    </location>
</feature>
<name>A0AA88KWG4_ARTSF</name>
<keyword evidence="5 8" id="KW-1133">Transmembrane helix</keyword>
<accession>A0AA88KWG4</accession>
<feature type="transmembrane region" description="Helical" evidence="8">
    <location>
        <begin position="566"/>
        <end position="590"/>
    </location>
</feature>
<dbReference type="Gene3D" id="1.20.1250.20">
    <property type="entry name" value="MFS general substrate transporter like domains"/>
    <property type="match status" value="1"/>
</dbReference>
<feature type="transmembrane region" description="Helical" evidence="8">
    <location>
        <begin position="340"/>
        <end position="359"/>
    </location>
</feature>
<evidence type="ECO:0000256" key="8">
    <source>
        <dbReference type="RuleBase" id="RU362056"/>
    </source>
</evidence>
<feature type="transmembrane region" description="Helical" evidence="8">
    <location>
        <begin position="412"/>
        <end position="431"/>
    </location>
</feature>
<keyword evidence="8" id="KW-0813">Transport</keyword>
<evidence type="ECO:0000256" key="7">
    <source>
        <dbReference type="ARBA" id="ARBA00023157"/>
    </source>
</evidence>
<feature type="transmembrane region" description="Helical" evidence="8">
    <location>
        <begin position="379"/>
        <end position="400"/>
    </location>
</feature>
<protein>
    <recommendedName>
        <fullName evidence="8">Solute carrier organic anion transporter family member</fullName>
    </recommendedName>
</protein>
<evidence type="ECO:0000313" key="11">
    <source>
        <dbReference type="Proteomes" id="UP001187531"/>
    </source>
</evidence>
<feature type="transmembrane region" description="Helical" evidence="8">
    <location>
        <begin position="530"/>
        <end position="554"/>
    </location>
</feature>
<evidence type="ECO:0000256" key="1">
    <source>
        <dbReference type="ARBA" id="ARBA00004651"/>
    </source>
</evidence>
<evidence type="ECO:0000256" key="4">
    <source>
        <dbReference type="ARBA" id="ARBA00022692"/>
    </source>
</evidence>
<comment type="similarity">
    <text evidence="2 8">Belongs to the organo anion transporter (TC 2.A.60) family.</text>
</comment>
<feature type="transmembrane region" description="Helical" evidence="8">
    <location>
        <begin position="231"/>
        <end position="249"/>
    </location>
</feature>
<feature type="transmembrane region" description="Helical" evidence="8">
    <location>
        <begin position="185"/>
        <end position="210"/>
    </location>
</feature>
<keyword evidence="11" id="KW-1185">Reference proteome</keyword>
<dbReference type="InterPro" id="IPR036259">
    <property type="entry name" value="MFS_trans_sf"/>
</dbReference>
<evidence type="ECO:0000256" key="5">
    <source>
        <dbReference type="ARBA" id="ARBA00022989"/>
    </source>
</evidence>
<reference evidence="10" key="1">
    <citation type="submission" date="2023-07" db="EMBL/GenBank/DDBJ databases">
        <title>Chromosome-level genome assembly of Artemia franciscana.</title>
        <authorList>
            <person name="Jo E."/>
        </authorList>
    </citation>
    <scope>NUCLEOTIDE SEQUENCE</scope>
    <source>
        <tissue evidence="10">Whole body</tissue>
    </source>
</reference>
<gene>
    <name evidence="10" type="ORF">QYM36_016983</name>
</gene>
<dbReference type="GO" id="GO:0043252">
    <property type="term" value="P:sodium-independent organic anion transport"/>
    <property type="evidence" value="ECO:0007669"/>
    <property type="project" value="TreeGrafter"/>
</dbReference>
<dbReference type="PROSITE" id="PS51465">
    <property type="entry name" value="KAZAL_2"/>
    <property type="match status" value="1"/>
</dbReference>
<evidence type="ECO:0000256" key="3">
    <source>
        <dbReference type="ARBA" id="ARBA00022475"/>
    </source>
</evidence>
<evidence type="ECO:0000259" key="9">
    <source>
        <dbReference type="PROSITE" id="PS51465"/>
    </source>
</evidence>
<dbReference type="PANTHER" id="PTHR11388:SF76">
    <property type="entry name" value="SOLUTE CARRIER ORGANIC ANION TRANSPORTER FAMILY MEMBER"/>
    <property type="match status" value="1"/>
</dbReference>
<keyword evidence="6 8" id="KW-0472">Membrane</keyword>
<dbReference type="SUPFAM" id="SSF103473">
    <property type="entry name" value="MFS general substrate transporter"/>
    <property type="match status" value="1"/>
</dbReference>
<feature type="domain" description="Kazal-like" evidence="9">
    <location>
        <begin position="448"/>
        <end position="505"/>
    </location>
</feature>
<evidence type="ECO:0000256" key="2">
    <source>
        <dbReference type="ARBA" id="ARBA00009657"/>
    </source>
</evidence>
<dbReference type="AlphaFoldDB" id="A0AA88KWG4"/>
<dbReference type="InterPro" id="IPR004156">
    <property type="entry name" value="OATP"/>
</dbReference>
<dbReference type="PANTHER" id="PTHR11388">
    <property type="entry name" value="ORGANIC ANION TRANSPORTER"/>
    <property type="match status" value="1"/>
</dbReference>
<feature type="transmembrane region" description="Helical" evidence="8">
    <location>
        <begin position="269"/>
        <end position="289"/>
    </location>
</feature>
<dbReference type="Pfam" id="PF03137">
    <property type="entry name" value="OATP"/>
    <property type="match status" value="1"/>
</dbReference>
<dbReference type="GO" id="GO:0016323">
    <property type="term" value="C:basolateral plasma membrane"/>
    <property type="evidence" value="ECO:0007669"/>
    <property type="project" value="TreeGrafter"/>
</dbReference>
<keyword evidence="3" id="KW-1003">Cell membrane</keyword>
<dbReference type="NCBIfam" id="TIGR00805">
    <property type="entry name" value="oat"/>
    <property type="match status" value="1"/>
</dbReference>
<comment type="caution">
    <text evidence="10">The sequence shown here is derived from an EMBL/GenBank/DDBJ whole genome shotgun (WGS) entry which is preliminary data.</text>
</comment>
<dbReference type="EMBL" id="JAVRJZ010000021">
    <property type="protein sequence ID" value="KAK2704774.1"/>
    <property type="molecule type" value="Genomic_DNA"/>
</dbReference>
<keyword evidence="8" id="KW-0406">Ion transport</keyword>
<dbReference type="Pfam" id="PF07648">
    <property type="entry name" value="Kazal_2"/>
    <property type="match status" value="1"/>
</dbReference>
<dbReference type="GO" id="GO:0015347">
    <property type="term" value="F:sodium-independent organic anion transmembrane transporter activity"/>
    <property type="evidence" value="ECO:0007669"/>
    <property type="project" value="TreeGrafter"/>
</dbReference>
<organism evidence="10 11">
    <name type="scientific">Artemia franciscana</name>
    <name type="common">Brine shrimp</name>
    <name type="synonym">Artemia sanfranciscana</name>
    <dbReference type="NCBI Taxonomy" id="6661"/>
    <lineage>
        <taxon>Eukaryota</taxon>
        <taxon>Metazoa</taxon>
        <taxon>Ecdysozoa</taxon>
        <taxon>Arthropoda</taxon>
        <taxon>Crustacea</taxon>
        <taxon>Branchiopoda</taxon>
        <taxon>Anostraca</taxon>
        <taxon>Artemiidae</taxon>
        <taxon>Artemia</taxon>
    </lineage>
</organism>
<sequence>MKPENKNSNTFADVNFVQVNELGFDDDSNNETTCGIGPFQGKWLQKFANKKTYILVYSIVGTLQSMFFTYFVAVLTTVEKQFRFKSRTSGIVLSGNEVSQILLSLLLAYFGGQGHRPRFLGIGMLCSSLACFVVIIPHLLYGPERILTTSDNSGLSNSTSLCSSLTNSQSGNCILEENTDSWVPAMLLFLSQFVSGIGSTMFYTLGIPYLDDNTKKKQAPMLLGITSSLRLFGPTLGFVLASACLRLYVNVTEKPLFGTTDPKWIGAWWLGFVVVGICLIPAAALISCFPRKLPQKRLLPPAVTYRQVGKMPRRDVVERDETPKLKDFPTALKRLLSNKILMLNNIGGLFVVFAISGYITFLPKYMQVQFQQTAVTASILNGIVGILFMAAGLLVGGYVISKKQPSAFIVQVYITLTGFLFTIGFAIFAFFGCNLLPMHGIHGENGIINTTTECNSHCECVGTRYSPVCSEDGQMNFFSACHAGCDQFTVNRDGKKQYSNCSCLAFVNSTYWTYGDVVEGVCDAGCQPIFYMYLVATGIMQFVAGTARVGGTIINFRCVQPNDKAFALGLTTFLFSIFAFIPAPIFYGALIDQACWIWDKDECGKEGHCWLYDPEKMRIYLHLITAGCFFIGIFVDVAICRLVKDLKLFEDSEVEIKSTTYAASASTPVDEFISLAKALED</sequence>
<keyword evidence="4 8" id="KW-0812">Transmembrane</keyword>
<keyword evidence="7" id="KW-1015">Disulfide bond</keyword>
<proteinExistence type="inferred from homology"/>
<dbReference type="InterPro" id="IPR002350">
    <property type="entry name" value="Kazal_dom"/>
</dbReference>
<feature type="transmembrane region" description="Helical" evidence="8">
    <location>
        <begin position="90"/>
        <end position="112"/>
    </location>
</feature>
<feature type="transmembrane region" description="Helical" evidence="8">
    <location>
        <begin position="54"/>
        <end position="78"/>
    </location>
</feature>
<dbReference type="CDD" id="cd17336">
    <property type="entry name" value="MFS_SLCO_OATP"/>
    <property type="match status" value="1"/>
</dbReference>
<dbReference type="Proteomes" id="UP001187531">
    <property type="component" value="Unassembled WGS sequence"/>
</dbReference>
<feature type="transmembrane region" description="Helical" evidence="8">
    <location>
        <begin position="119"/>
        <end position="141"/>
    </location>
</feature>
<evidence type="ECO:0000256" key="6">
    <source>
        <dbReference type="ARBA" id="ARBA00023136"/>
    </source>
</evidence>